<organism evidence="4 5">
    <name type="scientific">Candidatus Acidiferrum panamense</name>
    <dbReference type="NCBI Taxonomy" id="2741543"/>
    <lineage>
        <taxon>Bacteria</taxon>
        <taxon>Pseudomonadati</taxon>
        <taxon>Acidobacteriota</taxon>
        <taxon>Terriglobia</taxon>
        <taxon>Candidatus Acidiferrales</taxon>
        <taxon>Candidatus Acidiferrum</taxon>
    </lineage>
</organism>
<feature type="signal peptide" evidence="2">
    <location>
        <begin position="1"/>
        <end position="19"/>
    </location>
</feature>
<comment type="caution">
    <text evidence="4">The sequence shown here is derived from an EMBL/GenBank/DDBJ whole genome shotgun (WGS) entry which is preliminary data.</text>
</comment>
<dbReference type="Gene3D" id="1.20.120.450">
    <property type="entry name" value="dinb family like domain"/>
    <property type="match status" value="1"/>
</dbReference>
<feature type="region of interest" description="Disordered" evidence="1">
    <location>
        <begin position="86"/>
        <end position="106"/>
    </location>
</feature>
<evidence type="ECO:0000313" key="5">
    <source>
        <dbReference type="Proteomes" id="UP000567293"/>
    </source>
</evidence>
<dbReference type="InterPro" id="IPR024775">
    <property type="entry name" value="DinB-like"/>
</dbReference>
<feature type="chain" id="PRO_5031451522" evidence="2">
    <location>
        <begin position="20"/>
        <end position="186"/>
    </location>
</feature>
<dbReference type="Pfam" id="PF12867">
    <property type="entry name" value="DinB_2"/>
    <property type="match status" value="1"/>
</dbReference>
<evidence type="ECO:0000259" key="3">
    <source>
        <dbReference type="Pfam" id="PF12867"/>
    </source>
</evidence>
<keyword evidence="2" id="KW-0732">Signal</keyword>
<feature type="domain" description="DinB-like" evidence="3">
    <location>
        <begin position="47"/>
        <end position="168"/>
    </location>
</feature>
<accession>A0A7V8NT87</accession>
<dbReference type="Proteomes" id="UP000567293">
    <property type="component" value="Unassembled WGS sequence"/>
</dbReference>
<gene>
    <name evidence="4" type="ORF">HRJ53_18875</name>
</gene>
<protein>
    <submittedName>
        <fullName evidence="4">DinB family protein</fullName>
    </submittedName>
</protein>
<sequence length="186" mass="20507">MMLCGAVLSVAMSVLPAVAQEAAKKEAPKPAASPSQAVLDQWNDIGRKLIAMAEDFPEDKYEYKPKPEQRSFREQLLHASDSNYFFTNPATGQKMPTEEDPSKNKLKSKSEVVAFVKKSFADGAAAIKAKGDSGMSETIVDPYGNRQVRLGDLAYELIEHSGEHYGQLVVYYRVNGLVPPESRPKK</sequence>
<dbReference type="AlphaFoldDB" id="A0A7V8NT87"/>
<evidence type="ECO:0000313" key="4">
    <source>
        <dbReference type="EMBL" id="MBA0087052.1"/>
    </source>
</evidence>
<dbReference type="SUPFAM" id="SSF109854">
    <property type="entry name" value="DinB/YfiT-like putative metalloenzymes"/>
    <property type="match status" value="1"/>
</dbReference>
<evidence type="ECO:0000256" key="2">
    <source>
        <dbReference type="SAM" id="SignalP"/>
    </source>
</evidence>
<name>A0A7V8NT87_9BACT</name>
<evidence type="ECO:0000256" key="1">
    <source>
        <dbReference type="SAM" id="MobiDB-lite"/>
    </source>
</evidence>
<reference evidence="4" key="1">
    <citation type="submission" date="2020-06" db="EMBL/GenBank/DDBJ databases">
        <title>Legume-microbial interactions unlock mineral nutrients during tropical forest succession.</title>
        <authorList>
            <person name="Epihov D.Z."/>
        </authorList>
    </citation>
    <scope>NUCLEOTIDE SEQUENCE [LARGE SCALE GENOMIC DNA]</scope>
    <source>
        <strain evidence="4">Pan2503</strain>
    </source>
</reference>
<keyword evidence="5" id="KW-1185">Reference proteome</keyword>
<dbReference type="EMBL" id="JACDQQ010001807">
    <property type="protein sequence ID" value="MBA0087052.1"/>
    <property type="molecule type" value="Genomic_DNA"/>
</dbReference>
<proteinExistence type="predicted"/>
<dbReference type="InterPro" id="IPR034660">
    <property type="entry name" value="DinB/YfiT-like"/>
</dbReference>